<sequence>MPSPVNKTSSASKAQSVDRNATNVVKPTEMNDTTPQSGESSPKDARRLSLPVEGNSHADRLRQQFQQSCPLAIEPQVCHGQHPNWPRGATLAAIQSSANEPASTRLNRVNHQEPYDEWDGKDMLAQCQPDATKQRLTLTDALSKMDQPVEPNDPLNDWDTLDEFSHPRAFDHRPGMFWIRQNPPPLPFPPQVRRGSHVAWPGRRWGHPFPWDMRAAMDDVVQENAVPVGKKMAPPPTDTKGSLGQAIRQEKHAKWMAKKLLEPKAAASASTSTTAVSVRGPGAGAGAGAAASAELALQAASADAVLARPASAEPRVMSRDDALAVEQLGPRRAGDGTGADGAAASYDGSRESESSLPDATLLDAINIADLPSTFSTSPAIDNMPTTKSFGDGVYGLPDSFYEGGTSDSAHESEDGVPDLSTMTASAVTPAFNPNNDRQFTIGFQAGMSSTRMSISSDVPSTPKNFLQSAIAFLPGMSTSSASTTSVTAADVLSAPNNNLQSAIAFRPGMSTSSTSSDGTANSLISSTADANPSTGDSSHVIQTPPSTPGSVYTNPQHDSLAIHLAATPLLPGLRRGFRLVKDWLKGTPKADGPNNGRGFKKWILGNLANNKGRKNVKVDTFPNLPVYAGNKRKRAGHDGDDYEDDCKPSQSKKMRTGKDGMNEARFAFERLLIRKAARKAMVLCYMANYHRD</sequence>
<reference evidence="2" key="1">
    <citation type="journal article" date="2020" name="Stud. Mycol.">
        <title>101 Dothideomycetes genomes: a test case for predicting lifestyles and emergence of pathogens.</title>
        <authorList>
            <person name="Haridas S."/>
            <person name="Albert R."/>
            <person name="Binder M."/>
            <person name="Bloem J."/>
            <person name="Labutti K."/>
            <person name="Salamov A."/>
            <person name="Andreopoulos B."/>
            <person name="Baker S."/>
            <person name="Barry K."/>
            <person name="Bills G."/>
            <person name="Bluhm B."/>
            <person name="Cannon C."/>
            <person name="Castanera R."/>
            <person name="Culley D."/>
            <person name="Daum C."/>
            <person name="Ezra D."/>
            <person name="Gonzalez J."/>
            <person name="Henrissat B."/>
            <person name="Kuo A."/>
            <person name="Liang C."/>
            <person name="Lipzen A."/>
            <person name="Lutzoni F."/>
            <person name="Magnuson J."/>
            <person name="Mondo S."/>
            <person name="Nolan M."/>
            <person name="Ohm R."/>
            <person name="Pangilinan J."/>
            <person name="Park H.-J."/>
            <person name="Ramirez L."/>
            <person name="Alfaro M."/>
            <person name="Sun H."/>
            <person name="Tritt A."/>
            <person name="Yoshinaga Y."/>
            <person name="Zwiers L.-H."/>
            <person name="Turgeon B."/>
            <person name="Goodwin S."/>
            <person name="Spatafora J."/>
            <person name="Crous P."/>
            <person name="Grigoriev I."/>
        </authorList>
    </citation>
    <scope>NUCLEOTIDE SEQUENCE</scope>
    <source>
        <strain evidence="2">CBS 121410</strain>
    </source>
</reference>
<evidence type="ECO:0000313" key="3">
    <source>
        <dbReference type="Proteomes" id="UP000799776"/>
    </source>
</evidence>
<name>A0A9P4HRI9_9PEZI</name>
<dbReference type="EMBL" id="ML978739">
    <property type="protein sequence ID" value="KAF2084649.1"/>
    <property type="molecule type" value="Genomic_DNA"/>
</dbReference>
<feature type="region of interest" description="Disordered" evidence="1">
    <location>
        <begin position="627"/>
        <end position="657"/>
    </location>
</feature>
<organism evidence="2 3">
    <name type="scientific">Saccharata proteae CBS 121410</name>
    <dbReference type="NCBI Taxonomy" id="1314787"/>
    <lineage>
        <taxon>Eukaryota</taxon>
        <taxon>Fungi</taxon>
        <taxon>Dikarya</taxon>
        <taxon>Ascomycota</taxon>
        <taxon>Pezizomycotina</taxon>
        <taxon>Dothideomycetes</taxon>
        <taxon>Dothideomycetes incertae sedis</taxon>
        <taxon>Botryosphaeriales</taxon>
        <taxon>Saccharataceae</taxon>
        <taxon>Saccharata</taxon>
    </lineage>
</organism>
<protein>
    <submittedName>
        <fullName evidence="2">Uncharacterized protein</fullName>
    </submittedName>
</protein>
<comment type="caution">
    <text evidence="2">The sequence shown here is derived from an EMBL/GenBank/DDBJ whole genome shotgun (WGS) entry which is preliminary data.</text>
</comment>
<feature type="region of interest" description="Disordered" evidence="1">
    <location>
        <begin position="328"/>
        <end position="355"/>
    </location>
</feature>
<feature type="compositionally biased region" description="Polar residues" evidence="1">
    <location>
        <begin position="517"/>
        <end position="554"/>
    </location>
</feature>
<dbReference type="Proteomes" id="UP000799776">
    <property type="component" value="Unassembled WGS sequence"/>
</dbReference>
<dbReference type="AlphaFoldDB" id="A0A9P4HRI9"/>
<feature type="compositionally biased region" description="Low complexity" evidence="1">
    <location>
        <begin position="265"/>
        <end position="280"/>
    </location>
</feature>
<feature type="region of interest" description="Disordered" evidence="1">
    <location>
        <begin position="1"/>
        <end position="60"/>
    </location>
</feature>
<feature type="region of interest" description="Disordered" evidence="1">
    <location>
        <begin position="264"/>
        <end position="287"/>
    </location>
</feature>
<keyword evidence="3" id="KW-1185">Reference proteome</keyword>
<evidence type="ECO:0000313" key="2">
    <source>
        <dbReference type="EMBL" id="KAF2084649.1"/>
    </source>
</evidence>
<evidence type="ECO:0000256" key="1">
    <source>
        <dbReference type="SAM" id="MobiDB-lite"/>
    </source>
</evidence>
<gene>
    <name evidence="2" type="ORF">K490DRAFT_68582</name>
</gene>
<feature type="compositionally biased region" description="Polar residues" evidence="1">
    <location>
        <begin position="1"/>
        <end position="40"/>
    </location>
</feature>
<proteinExistence type="predicted"/>
<accession>A0A9P4HRI9</accession>
<feature type="region of interest" description="Disordered" evidence="1">
    <location>
        <begin position="507"/>
        <end position="554"/>
    </location>
</feature>